<proteinExistence type="predicted"/>
<accession>A0A429Y3L8</accession>
<keyword evidence="3" id="KW-1185">Reference proteome</keyword>
<comment type="caution">
    <text evidence="2">The sequence shown here is derived from an EMBL/GenBank/DDBJ whole genome shotgun (WGS) entry which is preliminary data.</text>
</comment>
<dbReference type="AlphaFoldDB" id="A0A429Y3L8"/>
<evidence type="ECO:0000256" key="1">
    <source>
        <dbReference type="SAM" id="MobiDB-lite"/>
    </source>
</evidence>
<dbReference type="Proteomes" id="UP000287156">
    <property type="component" value="Unassembled WGS sequence"/>
</dbReference>
<feature type="compositionally biased region" description="Polar residues" evidence="1">
    <location>
        <begin position="22"/>
        <end position="32"/>
    </location>
</feature>
<reference evidence="2" key="1">
    <citation type="submission" date="2018-12" db="EMBL/GenBank/DDBJ databases">
        <authorList>
            <person name="Sun L."/>
            <person name="Chen Z."/>
        </authorList>
    </citation>
    <scope>NUCLEOTIDE SEQUENCE [LARGE SCALE GENOMIC DNA]</scope>
    <source>
        <strain evidence="2">3-2-2</strain>
    </source>
</reference>
<dbReference type="OrthoDB" id="2922344at2"/>
<dbReference type="EMBL" id="QYTV02000002">
    <property type="protein sequence ID" value="RST76026.1"/>
    <property type="molecule type" value="Genomic_DNA"/>
</dbReference>
<gene>
    <name evidence="2" type="ORF">D4T97_004325</name>
</gene>
<evidence type="ECO:0000313" key="2">
    <source>
        <dbReference type="EMBL" id="RST76026.1"/>
    </source>
</evidence>
<sequence length="73" mass="8078">MKAKTTINLHGLHIRTMDRRSSVTLGSTNSHGNHVCNHRNEGFGEQSGDGVIQNYPVSVVEDSDFIDNNVLKK</sequence>
<dbReference type="RefSeq" id="WP_126048108.1">
    <property type="nucleotide sequence ID" value="NZ_QYTV02000002.1"/>
</dbReference>
<evidence type="ECO:0000313" key="3">
    <source>
        <dbReference type="Proteomes" id="UP000287156"/>
    </source>
</evidence>
<organism evidence="2 3">
    <name type="scientific">Siminovitchia acidinfaciens</name>
    <dbReference type="NCBI Taxonomy" id="2321395"/>
    <lineage>
        <taxon>Bacteria</taxon>
        <taxon>Bacillati</taxon>
        <taxon>Bacillota</taxon>
        <taxon>Bacilli</taxon>
        <taxon>Bacillales</taxon>
        <taxon>Bacillaceae</taxon>
        <taxon>Siminovitchia</taxon>
    </lineage>
</organism>
<protein>
    <submittedName>
        <fullName evidence="2">Uncharacterized protein</fullName>
    </submittedName>
</protein>
<feature type="region of interest" description="Disordered" evidence="1">
    <location>
        <begin position="20"/>
        <end position="48"/>
    </location>
</feature>
<name>A0A429Y3L8_9BACI</name>